<dbReference type="AlphaFoldDB" id="D5G9B5"/>
<dbReference type="EMBL" id="FN430058">
    <property type="protein sequence ID" value="CAZ81108.1"/>
    <property type="molecule type" value="Genomic_DNA"/>
</dbReference>
<organism evidence="1 2">
    <name type="scientific">Tuber melanosporum (strain Mel28)</name>
    <name type="common">Perigord black truffle</name>
    <dbReference type="NCBI Taxonomy" id="656061"/>
    <lineage>
        <taxon>Eukaryota</taxon>
        <taxon>Fungi</taxon>
        <taxon>Dikarya</taxon>
        <taxon>Ascomycota</taxon>
        <taxon>Pezizomycotina</taxon>
        <taxon>Pezizomycetes</taxon>
        <taxon>Pezizales</taxon>
        <taxon>Tuberaceae</taxon>
        <taxon>Tuber</taxon>
    </lineage>
</organism>
<evidence type="ECO:0000313" key="2">
    <source>
        <dbReference type="Proteomes" id="UP000006911"/>
    </source>
</evidence>
<accession>D5G9B5</accession>
<dbReference type="KEGG" id="tml:GSTUM_00003297001"/>
<keyword evidence="2" id="KW-1185">Reference proteome</keyword>
<evidence type="ECO:0000313" key="1">
    <source>
        <dbReference type="EMBL" id="CAZ81108.1"/>
    </source>
</evidence>
<dbReference type="GeneID" id="9182859"/>
<dbReference type="Proteomes" id="UP000006911">
    <property type="component" value="Unassembled WGS sequence"/>
</dbReference>
<sequence length="131" mass="13768">MTLHCSSLPAIPTTRLTPRTFFAICTTMEPIAAAAAETTMVLSEKEEAAPTLSRPKYAVSAVPPMAMKSAGLVFGGIFTSCQSLGESVSTRTYSLQPKAPRTRSPFLCSGWELSITSPIAVALITSPSLTG</sequence>
<gene>
    <name evidence="1" type="ORF">GSTUM_00003297001</name>
</gene>
<name>D5G9B5_TUBMM</name>
<dbReference type="InParanoid" id="D5G9B5"/>
<protein>
    <submittedName>
        <fullName evidence="1">(Perigord truffle) hypothetical protein</fullName>
    </submittedName>
</protein>
<dbReference type="RefSeq" id="XP_002836917.1">
    <property type="nucleotide sequence ID" value="XM_002836871.1"/>
</dbReference>
<proteinExistence type="predicted"/>
<dbReference type="HOGENOM" id="CLU_1929122_0_0_1"/>
<reference evidence="1 2" key="1">
    <citation type="journal article" date="2010" name="Nature">
        <title>Perigord black truffle genome uncovers evolutionary origins and mechanisms of symbiosis.</title>
        <authorList>
            <person name="Martin F."/>
            <person name="Kohler A."/>
            <person name="Murat C."/>
            <person name="Balestrini R."/>
            <person name="Coutinho P.M."/>
            <person name="Jaillon O."/>
            <person name="Montanini B."/>
            <person name="Morin E."/>
            <person name="Noel B."/>
            <person name="Percudani R."/>
            <person name="Porcel B."/>
            <person name="Rubini A."/>
            <person name="Amicucci A."/>
            <person name="Amselem J."/>
            <person name="Anthouard V."/>
            <person name="Arcioni S."/>
            <person name="Artiguenave F."/>
            <person name="Aury J.M."/>
            <person name="Ballario P."/>
            <person name="Bolchi A."/>
            <person name="Brenna A."/>
            <person name="Brun A."/>
            <person name="Buee M."/>
            <person name="Cantarel B."/>
            <person name="Chevalier G."/>
            <person name="Couloux A."/>
            <person name="Da Silva C."/>
            <person name="Denoeud F."/>
            <person name="Duplessis S."/>
            <person name="Ghignone S."/>
            <person name="Hilselberger B."/>
            <person name="Iotti M."/>
            <person name="Marcais B."/>
            <person name="Mello A."/>
            <person name="Miranda M."/>
            <person name="Pacioni G."/>
            <person name="Quesneville H."/>
            <person name="Riccioni C."/>
            <person name="Ruotolo R."/>
            <person name="Splivallo R."/>
            <person name="Stocchi V."/>
            <person name="Tisserant E."/>
            <person name="Viscomi A.R."/>
            <person name="Zambonelli A."/>
            <person name="Zampieri E."/>
            <person name="Henrissat B."/>
            <person name="Lebrun M.H."/>
            <person name="Paolocci F."/>
            <person name="Bonfante P."/>
            <person name="Ottonello S."/>
            <person name="Wincker P."/>
        </authorList>
    </citation>
    <scope>NUCLEOTIDE SEQUENCE [LARGE SCALE GENOMIC DNA]</scope>
    <source>
        <strain evidence="1 2">Mel28</strain>
    </source>
</reference>